<dbReference type="EMBL" id="KY629563">
    <property type="protein sequence ID" value="ARK07492.1"/>
    <property type="molecule type" value="Genomic_DNA"/>
</dbReference>
<sequence length="54" mass="6275">MGSLERKMMRTRKLKSPADGPGMGRSGTPKARIIMKWNPKTDQMQEYHLTKGWR</sequence>
<evidence type="ECO:0000313" key="2">
    <source>
        <dbReference type="EMBL" id="ARK07492.1"/>
    </source>
</evidence>
<evidence type="ECO:0000256" key="1">
    <source>
        <dbReference type="SAM" id="MobiDB-lite"/>
    </source>
</evidence>
<feature type="region of interest" description="Disordered" evidence="1">
    <location>
        <begin position="1"/>
        <end position="29"/>
    </location>
</feature>
<reference evidence="2 3" key="1">
    <citation type="submission" date="2017-02" db="EMBL/GenBank/DDBJ databases">
        <title>The first characterized phage against a member of the ecologically important #sphingomonads reveals high dissimilarity against all other known phages.</title>
        <authorList>
            <person name="Nielsen T.K."/>
            <person name="Carstens A.B."/>
            <person name="Kot W."/>
            <person name="Lametsch R."/>
            <person name="Neve H."/>
            <person name="Hansen L.H."/>
        </authorList>
    </citation>
    <scope>NUCLEOTIDE SEQUENCE [LARGE SCALE GENOMIC DNA]</scope>
</reference>
<dbReference type="Proteomes" id="UP000223906">
    <property type="component" value="Segment"/>
</dbReference>
<organism evidence="2 3">
    <name type="scientific">Sphingobium phage Lacusarx</name>
    <dbReference type="NCBI Taxonomy" id="1980139"/>
    <lineage>
        <taxon>Viruses</taxon>
        <taxon>Duplodnaviria</taxon>
        <taxon>Heunggongvirae</taxon>
        <taxon>Uroviricota</taxon>
        <taxon>Caudoviricetes</taxon>
        <taxon>Lacusarxvirus</taxon>
        <taxon>Lacusarxvirus lacusarx</taxon>
    </lineage>
</organism>
<gene>
    <name evidence="2" type="ORF">LAV_00117</name>
</gene>
<keyword evidence="3" id="KW-1185">Reference proteome</keyword>
<evidence type="ECO:0000313" key="3">
    <source>
        <dbReference type="Proteomes" id="UP000223906"/>
    </source>
</evidence>
<protein>
    <submittedName>
        <fullName evidence="2">Uncharacterized protein</fullName>
    </submittedName>
</protein>
<accession>A0A1W6DXJ9</accession>
<proteinExistence type="predicted"/>
<name>A0A1W6DXJ9_9CAUD</name>